<sequence length="303" mass="34062">MSTQILRSRYPARFRQIVHEATGIHLPESKDGMVESRLRPRLVALGLTDAGEYFRYLFEENGLETELASLIELVTTNKTDFFREVQHYNLLQDMMIPAALRTGRAGGRVSFKFWSAAASTGAEAWSAAMVLAEAQARAPELDWAVLGTDISRRVLKTAVRAIYPEAELIPVPPMLRDRYAMVGRDKDGLPLRRIVPELRQRVRFEEMNLMDRTYPVDRNLDAIFLRNVLIYFDPPTQARVIATIASHLRPGGHLVVGHAESMIVRQSGLKQVAPAVFERQGKLETDAMAGHLTQPSMHMGAMP</sequence>
<evidence type="ECO:0000256" key="5">
    <source>
        <dbReference type="PIRNR" id="PIRNR000410"/>
    </source>
</evidence>
<comment type="function">
    <text evidence="5">Methylation of the membrane-bound methyl-accepting chemotaxis proteins (MCP) to form gamma-glutamyl methyl ester residues in MCP.</text>
</comment>
<feature type="binding site" evidence="6">
    <location>
        <position position="149"/>
    </location>
    <ligand>
        <name>S-adenosyl-L-methionine</name>
        <dbReference type="ChEBI" id="CHEBI:59789"/>
    </ligand>
</feature>
<keyword evidence="4 5" id="KW-0949">S-adenosyl-L-methionine</keyword>
<dbReference type="InterPro" id="IPR022642">
    <property type="entry name" value="CheR_C"/>
</dbReference>
<dbReference type="SUPFAM" id="SSF53335">
    <property type="entry name" value="S-adenosyl-L-methionine-dependent methyltransferases"/>
    <property type="match status" value="1"/>
</dbReference>
<feature type="binding site" evidence="6">
    <location>
        <position position="123"/>
    </location>
    <ligand>
        <name>S-adenosyl-L-methionine</name>
        <dbReference type="ChEBI" id="CHEBI:59789"/>
    </ligand>
</feature>
<evidence type="ECO:0000256" key="2">
    <source>
        <dbReference type="ARBA" id="ARBA00022603"/>
    </source>
</evidence>
<dbReference type="EC" id="2.1.1.80" evidence="5"/>
<dbReference type="PIRSF" id="PIRSF000410">
    <property type="entry name" value="CheR"/>
    <property type="match status" value="1"/>
</dbReference>
<name>A0A5C4N6S8_9RHOB</name>
<dbReference type="InterPro" id="IPR050903">
    <property type="entry name" value="Bact_Chemotaxis_MeTrfase"/>
</dbReference>
<evidence type="ECO:0000259" key="7">
    <source>
        <dbReference type="PROSITE" id="PS50123"/>
    </source>
</evidence>
<comment type="caution">
    <text evidence="8">The sequence shown here is derived from an EMBL/GenBank/DDBJ whole genome shotgun (WGS) entry which is preliminary data.</text>
</comment>
<dbReference type="GO" id="GO:0008983">
    <property type="term" value="F:protein-glutamate O-methyltransferase activity"/>
    <property type="evidence" value="ECO:0007669"/>
    <property type="project" value="UniProtKB-EC"/>
</dbReference>
<accession>A0A5C4N6S8</accession>
<dbReference type="PANTHER" id="PTHR24422:SF26">
    <property type="entry name" value="CHEMOTAXIS PROTEIN METHYLTRANSFERASE"/>
    <property type="match status" value="1"/>
</dbReference>
<dbReference type="Proteomes" id="UP000305887">
    <property type="component" value="Unassembled WGS sequence"/>
</dbReference>
<evidence type="ECO:0000313" key="9">
    <source>
        <dbReference type="Proteomes" id="UP000305887"/>
    </source>
</evidence>
<feature type="binding site" evidence="6">
    <location>
        <begin position="226"/>
        <end position="227"/>
    </location>
    <ligand>
        <name>S-adenosyl-L-methionine</name>
        <dbReference type="ChEBI" id="CHEBI:59789"/>
    </ligand>
</feature>
<dbReference type="PANTHER" id="PTHR24422">
    <property type="entry name" value="CHEMOTAXIS PROTEIN METHYLTRANSFERASE"/>
    <property type="match status" value="1"/>
</dbReference>
<comment type="catalytic activity">
    <reaction evidence="1 5">
        <text>L-glutamyl-[protein] + S-adenosyl-L-methionine = [protein]-L-glutamate 5-O-methyl ester + S-adenosyl-L-homocysteine</text>
        <dbReference type="Rhea" id="RHEA:24452"/>
        <dbReference type="Rhea" id="RHEA-COMP:10208"/>
        <dbReference type="Rhea" id="RHEA-COMP:10311"/>
        <dbReference type="ChEBI" id="CHEBI:29973"/>
        <dbReference type="ChEBI" id="CHEBI:57856"/>
        <dbReference type="ChEBI" id="CHEBI:59789"/>
        <dbReference type="ChEBI" id="CHEBI:82795"/>
        <dbReference type="EC" id="2.1.1.80"/>
    </reaction>
</comment>
<dbReference type="CDD" id="cd02440">
    <property type="entry name" value="AdoMet_MTases"/>
    <property type="match status" value="1"/>
</dbReference>
<evidence type="ECO:0000256" key="1">
    <source>
        <dbReference type="ARBA" id="ARBA00001541"/>
    </source>
</evidence>
<dbReference type="InterPro" id="IPR022641">
    <property type="entry name" value="CheR_N"/>
</dbReference>
<dbReference type="InterPro" id="IPR026024">
    <property type="entry name" value="Chemotaxis_MeTrfase_CheR"/>
</dbReference>
<organism evidence="8 9">
    <name type="scientific">Rubellimicrobium rubrum</name>
    <dbReference type="NCBI Taxonomy" id="2585369"/>
    <lineage>
        <taxon>Bacteria</taxon>
        <taxon>Pseudomonadati</taxon>
        <taxon>Pseudomonadota</taxon>
        <taxon>Alphaproteobacteria</taxon>
        <taxon>Rhodobacterales</taxon>
        <taxon>Roseobacteraceae</taxon>
        <taxon>Rubellimicrobium</taxon>
    </lineage>
</organism>
<dbReference type="InterPro" id="IPR029063">
    <property type="entry name" value="SAM-dependent_MTases_sf"/>
</dbReference>
<dbReference type="PRINTS" id="PR00996">
    <property type="entry name" value="CHERMTFRASE"/>
</dbReference>
<dbReference type="OrthoDB" id="9816309at2"/>
<dbReference type="RefSeq" id="WP_139075422.1">
    <property type="nucleotide sequence ID" value="NZ_VDFU01000003.1"/>
</dbReference>
<dbReference type="PROSITE" id="PS50123">
    <property type="entry name" value="CHER"/>
    <property type="match status" value="1"/>
</dbReference>
<dbReference type="InterPro" id="IPR000780">
    <property type="entry name" value="CheR_MeTrfase"/>
</dbReference>
<evidence type="ECO:0000313" key="8">
    <source>
        <dbReference type="EMBL" id="TNC52001.1"/>
    </source>
</evidence>
<protein>
    <recommendedName>
        <fullName evidence="5">Chemotaxis protein methyltransferase</fullName>
        <ecNumber evidence="5">2.1.1.80</ecNumber>
    </recommendedName>
</protein>
<dbReference type="EMBL" id="VDFU01000003">
    <property type="protein sequence ID" value="TNC52001.1"/>
    <property type="molecule type" value="Genomic_DNA"/>
</dbReference>
<dbReference type="Pfam" id="PF03705">
    <property type="entry name" value="CheR_N"/>
    <property type="match status" value="1"/>
</dbReference>
<keyword evidence="3 5" id="KW-0808">Transferase</keyword>
<proteinExistence type="predicted"/>
<dbReference type="InterPro" id="IPR036804">
    <property type="entry name" value="CheR_N_sf"/>
</dbReference>
<dbReference type="SMART" id="SM00138">
    <property type="entry name" value="MeTrc"/>
    <property type="match status" value="1"/>
</dbReference>
<dbReference type="Gene3D" id="1.10.155.10">
    <property type="entry name" value="Chemotaxis receptor methyltransferase CheR, N-terminal domain"/>
    <property type="match status" value="1"/>
</dbReference>
<feature type="domain" description="CheR-type methyltransferase" evidence="7">
    <location>
        <begin position="13"/>
        <end position="281"/>
    </location>
</feature>
<feature type="binding site" evidence="6">
    <location>
        <position position="77"/>
    </location>
    <ligand>
        <name>S-adenosyl-L-methionine</name>
        <dbReference type="ChEBI" id="CHEBI:59789"/>
    </ligand>
</feature>
<dbReference type="Pfam" id="PF01739">
    <property type="entry name" value="CheR"/>
    <property type="match status" value="1"/>
</dbReference>
<dbReference type="AlphaFoldDB" id="A0A5C4N6S8"/>
<dbReference type="Gene3D" id="3.40.50.150">
    <property type="entry name" value="Vaccinia Virus protein VP39"/>
    <property type="match status" value="1"/>
</dbReference>
<keyword evidence="2 5" id="KW-0489">Methyltransferase</keyword>
<evidence type="ECO:0000256" key="6">
    <source>
        <dbReference type="PIRSR" id="PIRSR000410-1"/>
    </source>
</evidence>
<reference evidence="8 9" key="1">
    <citation type="submission" date="2019-06" db="EMBL/GenBank/DDBJ databases">
        <title>YIM 131921 draft genome.</title>
        <authorList>
            <person name="Jiang L."/>
        </authorList>
    </citation>
    <scope>NUCLEOTIDE SEQUENCE [LARGE SCALE GENOMIC DNA]</scope>
    <source>
        <strain evidence="8 9">YIM 131921</strain>
    </source>
</reference>
<dbReference type="GO" id="GO:0032259">
    <property type="term" value="P:methylation"/>
    <property type="evidence" value="ECO:0007669"/>
    <property type="project" value="UniProtKB-KW"/>
</dbReference>
<feature type="binding site" evidence="6">
    <location>
        <position position="79"/>
    </location>
    <ligand>
        <name>S-adenosyl-L-methionine</name>
        <dbReference type="ChEBI" id="CHEBI:59789"/>
    </ligand>
</feature>
<gene>
    <name evidence="8" type="ORF">FHG66_04145</name>
</gene>
<evidence type="ECO:0000256" key="4">
    <source>
        <dbReference type="ARBA" id="ARBA00022691"/>
    </source>
</evidence>
<evidence type="ECO:0000256" key="3">
    <source>
        <dbReference type="ARBA" id="ARBA00022679"/>
    </source>
</evidence>
<feature type="binding site" evidence="6">
    <location>
        <begin position="208"/>
        <end position="209"/>
    </location>
    <ligand>
        <name>S-adenosyl-L-methionine</name>
        <dbReference type="ChEBI" id="CHEBI:59789"/>
    </ligand>
</feature>
<keyword evidence="9" id="KW-1185">Reference proteome</keyword>
<dbReference type="SUPFAM" id="SSF47757">
    <property type="entry name" value="Chemotaxis receptor methyltransferase CheR, N-terminal domain"/>
    <property type="match status" value="1"/>
</dbReference>
<feature type="binding site" evidence="6">
    <location>
        <position position="83"/>
    </location>
    <ligand>
        <name>S-adenosyl-L-methionine</name>
        <dbReference type="ChEBI" id="CHEBI:59789"/>
    </ligand>
</feature>